<dbReference type="EMBL" id="KV440995">
    <property type="protein sequence ID" value="OAD68504.1"/>
    <property type="molecule type" value="Genomic_DNA"/>
</dbReference>
<protein>
    <recommendedName>
        <fullName evidence="2">Arrestin-like N-terminal domain-containing protein</fullName>
    </recommendedName>
</protein>
<dbReference type="GeneID" id="28993438"/>
<dbReference type="InterPro" id="IPR050357">
    <property type="entry name" value="Arrestin_domain-protein"/>
</dbReference>
<reference evidence="4" key="1">
    <citation type="submission" date="2015-06" db="EMBL/GenBank/DDBJ databases">
        <title>Expansion of signal transduction pathways in fungi by whole-genome duplication.</title>
        <authorList>
            <consortium name="DOE Joint Genome Institute"/>
            <person name="Corrochano L.M."/>
            <person name="Kuo A."/>
            <person name="Marcet-Houben M."/>
            <person name="Polaino S."/>
            <person name="Salamov A."/>
            <person name="Villalobos J.M."/>
            <person name="Alvarez M.I."/>
            <person name="Avalos J."/>
            <person name="Benito E.P."/>
            <person name="Benoit I."/>
            <person name="Burger G."/>
            <person name="Camino L.P."/>
            <person name="Canovas D."/>
            <person name="Cerda-Olmedo E."/>
            <person name="Cheng J.-F."/>
            <person name="Dominguez A."/>
            <person name="Elias M."/>
            <person name="Eslava A.P."/>
            <person name="Glaser F."/>
            <person name="Grimwood J."/>
            <person name="Gutierrez G."/>
            <person name="Heitman J."/>
            <person name="Henrissat B."/>
            <person name="Iturriaga E.A."/>
            <person name="Lang B.F."/>
            <person name="Lavin J.L."/>
            <person name="Lee S."/>
            <person name="Li W."/>
            <person name="Lindquist E."/>
            <person name="Lopez-Garcia S."/>
            <person name="Luque E.M."/>
            <person name="Marcos A.T."/>
            <person name="Martin J."/>
            <person name="McCluskey K."/>
            <person name="Medina H.R."/>
            <person name="Miralles-Duran A."/>
            <person name="Miyazaki A."/>
            <person name="Munoz-Torres E."/>
            <person name="Oguiza J.A."/>
            <person name="Ohm R."/>
            <person name="Olmedo M."/>
            <person name="Orejas M."/>
            <person name="Ortiz-Castellanos L."/>
            <person name="Pisabarro A.G."/>
            <person name="Rodriguez-Romero J."/>
            <person name="Ruiz-Herrera J."/>
            <person name="Ruiz-Vazquez R."/>
            <person name="Sanz C."/>
            <person name="Schackwitz W."/>
            <person name="Schmutz J."/>
            <person name="Shahriari M."/>
            <person name="Shelest E."/>
            <person name="Silva-Franco F."/>
            <person name="Soanes D."/>
            <person name="Syed K."/>
            <person name="Tagua V.G."/>
            <person name="Talbot N.J."/>
            <person name="Thon M."/>
            <person name="De vries R.P."/>
            <person name="Wiebenga A."/>
            <person name="Yadav J.S."/>
            <person name="Braun E.L."/>
            <person name="Baker S."/>
            <person name="Garre V."/>
            <person name="Horwitz B."/>
            <person name="Torres-Martinez S."/>
            <person name="Idnurm A."/>
            <person name="Herrera-Estrella A."/>
            <person name="Gabaldon T."/>
            <person name="Grigoriev I.V."/>
        </authorList>
    </citation>
    <scope>NUCLEOTIDE SEQUENCE [LARGE SCALE GENOMIC DNA]</scope>
    <source>
        <strain evidence="4">NRRL 1555(-)</strain>
    </source>
</reference>
<name>A0A162NDJ9_PHYB8</name>
<gene>
    <name evidence="3" type="ORF">PHYBLDRAFT_150676</name>
</gene>
<evidence type="ECO:0000256" key="1">
    <source>
        <dbReference type="SAM" id="MobiDB-lite"/>
    </source>
</evidence>
<dbReference type="Gene3D" id="2.60.40.640">
    <property type="match status" value="1"/>
</dbReference>
<sequence>MSTVSLPAVQQPQQVLVAEPTPSPRYVSRGSREFIRPPISFTIKLSPHHYRNQQAVCYPGAVLEGVVSVTLKEPLAAQHLKLVFKAAEKLNYDTLGWDSSKPEGRLFGVRTLLWGTSPEVTGPMSSLWTVMEAGQHSFPFVCELPLVNYPPSFSHHLVACTFSLIGSIERPGERPFQTAPLNLQYHPILETCPLKVPKPYNQEIKLSHSLTARVSLVNTSFNILEIEKIPIEISFCGQTDPTKLTPAITHVELALKRFMKISRGPFYRNEAVLISRVERRLADKDNLYLLQFNVPLISDNTNLKTTATLNYSHHLSLSYQISVSIKVRHGPFMTTKRLLCVIPITLGTLPAGGRTPSDMMVFTESRVVHDTTLLTKPKFMRPIEYSPEHQLPAYDSHRPPSYHIHVQNE</sequence>
<dbReference type="Pfam" id="PF00339">
    <property type="entry name" value="Arrestin_N"/>
    <property type="match status" value="1"/>
</dbReference>
<dbReference type="GO" id="GO:0015031">
    <property type="term" value="P:protein transport"/>
    <property type="evidence" value="ECO:0007669"/>
    <property type="project" value="TreeGrafter"/>
</dbReference>
<dbReference type="GO" id="GO:0005737">
    <property type="term" value="C:cytoplasm"/>
    <property type="evidence" value="ECO:0007669"/>
    <property type="project" value="TreeGrafter"/>
</dbReference>
<dbReference type="AlphaFoldDB" id="A0A162NDJ9"/>
<dbReference type="InterPro" id="IPR011021">
    <property type="entry name" value="Arrestin-like_N"/>
</dbReference>
<dbReference type="STRING" id="763407.A0A162NDJ9"/>
<feature type="region of interest" description="Disordered" evidence="1">
    <location>
        <begin position="390"/>
        <end position="409"/>
    </location>
</feature>
<dbReference type="VEuPathDB" id="FungiDB:PHYBLDRAFT_150676"/>
<proteinExistence type="predicted"/>
<dbReference type="PANTHER" id="PTHR11188">
    <property type="entry name" value="ARRESTIN DOMAIN CONTAINING PROTEIN"/>
    <property type="match status" value="1"/>
</dbReference>
<accession>A0A162NDJ9</accession>
<dbReference type="OrthoDB" id="2333384at2759"/>
<organism evidence="3 4">
    <name type="scientific">Phycomyces blakesleeanus (strain ATCC 8743b / DSM 1359 / FGSC 10004 / NBRC 33097 / NRRL 1555)</name>
    <dbReference type="NCBI Taxonomy" id="763407"/>
    <lineage>
        <taxon>Eukaryota</taxon>
        <taxon>Fungi</taxon>
        <taxon>Fungi incertae sedis</taxon>
        <taxon>Mucoromycota</taxon>
        <taxon>Mucoromycotina</taxon>
        <taxon>Mucoromycetes</taxon>
        <taxon>Mucorales</taxon>
        <taxon>Phycomycetaceae</taxon>
        <taxon>Phycomyces</taxon>
    </lineage>
</organism>
<keyword evidence="4" id="KW-1185">Reference proteome</keyword>
<evidence type="ECO:0000313" key="4">
    <source>
        <dbReference type="Proteomes" id="UP000077315"/>
    </source>
</evidence>
<dbReference type="InterPro" id="IPR014752">
    <property type="entry name" value="Arrestin-like_C"/>
</dbReference>
<dbReference type="Proteomes" id="UP000077315">
    <property type="component" value="Unassembled WGS sequence"/>
</dbReference>
<evidence type="ECO:0000313" key="3">
    <source>
        <dbReference type="EMBL" id="OAD68504.1"/>
    </source>
</evidence>
<feature type="domain" description="Arrestin-like N-terminal" evidence="2">
    <location>
        <begin position="52"/>
        <end position="171"/>
    </location>
</feature>
<dbReference type="PANTHER" id="PTHR11188:SF176">
    <property type="entry name" value="ARRESTIN DOMAIN-CONTAINING PROTEIN 1"/>
    <property type="match status" value="1"/>
</dbReference>
<dbReference type="RefSeq" id="XP_018286544.1">
    <property type="nucleotide sequence ID" value="XM_018432532.1"/>
</dbReference>
<dbReference type="InParanoid" id="A0A162NDJ9"/>
<evidence type="ECO:0000259" key="2">
    <source>
        <dbReference type="Pfam" id="PF00339"/>
    </source>
</evidence>